<dbReference type="Gene3D" id="3.60.20.10">
    <property type="entry name" value="Glutamine Phosphoribosylpyrophosphate, subunit 1, domain 1"/>
    <property type="match status" value="1"/>
</dbReference>
<feature type="binding site" evidence="4 7">
    <location>
        <position position="448"/>
    </location>
    <ligand>
        <name>[4Fe-4S] cluster</name>
        <dbReference type="ChEBI" id="CHEBI:49883"/>
    </ligand>
</feature>
<dbReference type="UniPathway" id="UPA00074">
    <property type="reaction ID" value="UER00124"/>
</dbReference>
<name>A0A562S412_9BACT</name>
<comment type="pathway">
    <text evidence="4 5">Purine metabolism; IMP biosynthesis via de novo pathway; N(1)-(5-phospho-D-ribosyl)glycinamide from 5-phospho-alpha-D-ribose 1-diphosphate: step 1/2.</text>
</comment>
<comment type="function">
    <text evidence="4">Catalyzes the formation of phosphoribosylamine from phosphoribosylpyrophosphate (PRPP) and glutamine.</text>
</comment>
<sequence length="468" mass="51672">MTSQRPREACGIFGVHQHPDAAQLCYFGLYALQHRGQESGGIAVSRDKTILCHKGMGLVPDIFQKQDMVKLGGGTGIGHVRYSTTGGSNILNAQPFVVQHKGRHYALAHNGNLVNAHILKRELEDEGSIFQTTMDSEIAIHLFIKNLKNATLEEALCRTALGLEGAYAFVAATSHGELIGMKDPNGFRPLCLGKLNGRYVLASETCALDLVQAEFIRELNPGEIVIIHEDGIRSFNPHPAPKRHFCIFEYIYFARPDSTIFEKNVYETRKAHGRALALEAPVKADLVMPFPDSGMYAAIGYAEASGIPFEMGMIRNHYVGRTFIQPTQEMRDFGVRVKLNPVKEVLRGKDIIIIEDSIIRGTTAKTRVKALRELGVRKVHMRISCPPHRFPCVYGIDFSSKGELIAASKSVEELRDYLGLDSLHYLSIEGLVKATGIEKKGDGFCMACFDGKYPVSFDASLTKGCLEG</sequence>
<dbReference type="CDD" id="cd00715">
    <property type="entry name" value="GPATase_N"/>
    <property type="match status" value="1"/>
</dbReference>
<keyword evidence="4 7" id="KW-0479">Metal-binding</keyword>
<dbReference type="InterPro" id="IPR017932">
    <property type="entry name" value="GATase_2_dom"/>
</dbReference>
<keyword evidence="10" id="KW-1185">Reference proteome</keyword>
<dbReference type="HAMAP" id="MF_01931">
    <property type="entry name" value="PurF"/>
    <property type="match status" value="1"/>
</dbReference>
<dbReference type="EC" id="2.4.2.14" evidence="4"/>
<dbReference type="SUPFAM" id="SSF53271">
    <property type="entry name" value="PRTase-like"/>
    <property type="match status" value="1"/>
</dbReference>
<dbReference type="InterPro" id="IPR035584">
    <property type="entry name" value="PurF_N"/>
</dbReference>
<proteinExistence type="inferred from homology"/>
<dbReference type="GO" id="GO:0009113">
    <property type="term" value="P:purine nucleobase biosynthetic process"/>
    <property type="evidence" value="ECO:0007669"/>
    <property type="project" value="UniProtKB-UniRule"/>
</dbReference>
<evidence type="ECO:0000256" key="1">
    <source>
        <dbReference type="ARBA" id="ARBA00022676"/>
    </source>
</evidence>
<comment type="caution">
    <text evidence="9">The sequence shown here is derived from an EMBL/GenBank/DDBJ whole genome shotgun (WGS) entry which is preliminary data.</text>
</comment>
<evidence type="ECO:0000256" key="4">
    <source>
        <dbReference type="HAMAP-Rule" id="MF_01931"/>
    </source>
</evidence>
<evidence type="ECO:0000256" key="6">
    <source>
        <dbReference type="PIRSR" id="PIRSR000485-1"/>
    </source>
</evidence>
<protein>
    <recommendedName>
        <fullName evidence="4">Amidophosphoribosyltransferase</fullName>
        <shortName evidence="4">ATase</shortName>
        <ecNumber evidence="4">2.4.2.14</ecNumber>
    </recommendedName>
    <alternativeName>
        <fullName evidence="4">Glutamine phosphoribosylpyrophosphate amidotransferase</fullName>
        <shortName evidence="4">GPATase</shortName>
    </alternativeName>
</protein>
<dbReference type="OrthoDB" id="9801213at2"/>
<feature type="binding site" evidence="4 7">
    <location>
        <position position="445"/>
    </location>
    <ligand>
        <name>[4Fe-4S] cluster</name>
        <dbReference type="ChEBI" id="CHEBI:49883"/>
    </ligand>
</feature>
<dbReference type="PANTHER" id="PTHR11907">
    <property type="entry name" value="AMIDOPHOSPHORIBOSYLTRANSFERASE"/>
    <property type="match status" value="1"/>
</dbReference>
<dbReference type="SUPFAM" id="SSF56235">
    <property type="entry name" value="N-terminal nucleophile aminohydrolases (Ntn hydrolases)"/>
    <property type="match status" value="1"/>
</dbReference>
<feature type="domain" description="Glutamine amidotransferase type-2" evidence="8">
    <location>
        <begin position="10"/>
        <end position="230"/>
    </location>
</feature>
<dbReference type="AlphaFoldDB" id="A0A562S412"/>
<dbReference type="Proteomes" id="UP000318307">
    <property type="component" value="Unassembled WGS sequence"/>
</dbReference>
<keyword evidence="4 7" id="KW-0408">Iron</keyword>
<keyword evidence="2 4" id="KW-0808">Transferase</keyword>
<keyword evidence="1 4" id="KW-0328">Glycosyltransferase</keyword>
<dbReference type="NCBIfam" id="TIGR01134">
    <property type="entry name" value="purF"/>
    <property type="match status" value="1"/>
</dbReference>
<dbReference type="Gene3D" id="3.40.50.2020">
    <property type="match status" value="1"/>
</dbReference>
<dbReference type="PIRSF" id="PIRSF000485">
    <property type="entry name" value="Amd_phspho_trans"/>
    <property type="match status" value="1"/>
</dbReference>
<comment type="caution">
    <text evidence="4">Lacks conserved residue(s) required for the propagation of feature annotation.</text>
</comment>
<keyword evidence="4 7" id="KW-0411">Iron-sulfur</keyword>
<feature type="active site" description="Nucleophile" evidence="4 6">
    <location>
        <position position="10"/>
    </location>
</feature>
<evidence type="ECO:0000313" key="9">
    <source>
        <dbReference type="EMBL" id="TWI75286.1"/>
    </source>
</evidence>
<dbReference type="GO" id="GO:0006189">
    <property type="term" value="P:'de novo' IMP biosynthetic process"/>
    <property type="evidence" value="ECO:0007669"/>
    <property type="project" value="UniProtKB-UniRule"/>
</dbReference>
<dbReference type="PROSITE" id="PS51278">
    <property type="entry name" value="GATASE_TYPE_2"/>
    <property type="match status" value="1"/>
</dbReference>
<gene>
    <name evidence="4" type="primary">purF</name>
    <name evidence="9" type="ORF">LZ24_00737</name>
</gene>
<dbReference type="Pfam" id="PF13522">
    <property type="entry name" value="GATase_6"/>
    <property type="match status" value="1"/>
</dbReference>
<dbReference type="GO" id="GO:0046872">
    <property type="term" value="F:metal ion binding"/>
    <property type="evidence" value="ECO:0007669"/>
    <property type="project" value="UniProtKB-KW"/>
</dbReference>
<evidence type="ECO:0000313" key="10">
    <source>
        <dbReference type="Proteomes" id="UP000318307"/>
    </source>
</evidence>
<dbReference type="GO" id="GO:0004044">
    <property type="term" value="F:amidophosphoribosyltransferase activity"/>
    <property type="evidence" value="ECO:0007669"/>
    <property type="project" value="UniProtKB-UniRule"/>
</dbReference>
<evidence type="ECO:0000256" key="3">
    <source>
        <dbReference type="ARBA" id="ARBA00022962"/>
    </source>
</evidence>
<dbReference type="RefSeq" id="WP_144682447.1">
    <property type="nucleotide sequence ID" value="NZ_VLLC01000004.1"/>
</dbReference>
<accession>A0A562S412</accession>
<keyword evidence="3 4" id="KW-0315">Glutamine amidotransferase</keyword>
<evidence type="ECO:0000256" key="5">
    <source>
        <dbReference type="PIRNR" id="PIRNR000485"/>
    </source>
</evidence>
<feature type="binding site" evidence="4 7">
    <location>
        <position position="392"/>
    </location>
    <ligand>
        <name>[4Fe-4S] cluster</name>
        <dbReference type="ChEBI" id="CHEBI:49883"/>
    </ligand>
</feature>
<dbReference type="EMBL" id="VLLC01000004">
    <property type="protein sequence ID" value="TWI75286.1"/>
    <property type="molecule type" value="Genomic_DNA"/>
</dbReference>
<evidence type="ECO:0000256" key="2">
    <source>
        <dbReference type="ARBA" id="ARBA00022679"/>
    </source>
</evidence>
<evidence type="ECO:0000259" key="8">
    <source>
        <dbReference type="PROSITE" id="PS51278"/>
    </source>
</evidence>
<reference evidence="9 10" key="1">
    <citation type="submission" date="2019-07" db="EMBL/GenBank/DDBJ databases">
        <title>Genome sequencing of 100 strains of the haloalkaliphilic chemolithoautotrophic sulfur-oxidizing bacterium Thioalkalivibrio.</title>
        <authorList>
            <person name="Muyzer G."/>
        </authorList>
    </citation>
    <scope>NUCLEOTIDE SEQUENCE [LARGE SCALE GENOMIC DNA]</scope>
    <source>
        <strain evidence="9 10">ASO4-4</strain>
    </source>
</reference>
<dbReference type="GO" id="GO:0051539">
    <property type="term" value="F:4 iron, 4 sulfur cluster binding"/>
    <property type="evidence" value="ECO:0007669"/>
    <property type="project" value="UniProtKB-KW"/>
</dbReference>
<comment type="cofactor">
    <cofactor evidence="4 7">
        <name>[4Fe-4S] cluster</name>
        <dbReference type="ChEBI" id="CHEBI:49883"/>
    </cofactor>
    <text evidence="4 7">Binds 1 [4Fe-4S] cluster per subunit.</text>
</comment>
<dbReference type="InterPro" id="IPR029055">
    <property type="entry name" value="Ntn_hydrolases_N"/>
</dbReference>
<keyword evidence="4 5" id="KW-0658">Purine biosynthesis</keyword>
<organism evidence="9 10">
    <name type="scientific">Desulfobotulus alkaliphilus</name>
    <dbReference type="NCBI Taxonomy" id="622671"/>
    <lineage>
        <taxon>Bacteria</taxon>
        <taxon>Pseudomonadati</taxon>
        <taxon>Thermodesulfobacteriota</taxon>
        <taxon>Desulfobacteria</taxon>
        <taxon>Desulfobacterales</taxon>
        <taxon>Desulfobacteraceae</taxon>
        <taxon>Desulfobotulus</taxon>
    </lineage>
</organism>
<feature type="binding site" evidence="4 7">
    <location>
        <position position="246"/>
    </location>
    <ligand>
        <name>[4Fe-4S] cluster</name>
        <dbReference type="ChEBI" id="CHEBI:49883"/>
    </ligand>
</feature>
<dbReference type="InterPro" id="IPR029057">
    <property type="entry name" value="PRTase-like"/>
</dbReference>
<evidence type="ECO:0000256" key="7">
    <source>
        <dbReference type="PIRSR" id="PIRSR000485-3"/>
    </source>
</evidence>
<comment type="similarity">
    <text evidence="4 5">In the C-terminal section; belongs to the purine/pyrimidine phosphoribosyltransferase family.</text>
</comment>
<keyword evidence="4" id="KW-0004">4Fe-4S</keyword>
<dbReference type="InterPro" id="IPR005854">
    <property type="entry name" value="PurF"/>
</dbReference>
<comment type="catalytic activity">
    <reaction evidence="4 5">
        <text>5-phospho-beta-D-ribosylamine + L-glutamate + diphosphate = 5-phospho-alpha-D-ribose 1-diphosphate + L-glutamine + H2O</text>
        <dbReference type="Rhea" id="RHEA:14905"/>
        <dbReference type="ChEBI" id="CHEBI:15377"/>
        <dbReference type="ChEBI" id="CHEBI:29985"/>
        <dbReference type="ChEBI" id="CHEBI:33019"/>
        <dbReference type="ChEBI" id="CHEBI:58017"/>
        <dbReference type="ChEBI" id="CHEBI:58359"/>
        <dbReference type="ChEBI" id="CHEBI:58681"/>
        <dbReference type="EC" id="2.4.2.14"/>
    </reaction>
</comment>